<name>A0A161K6I4_9ZZZZ</name>
<gene>
    <name evidence="1" type="ORF">MGWOODY_XGa2852</name>
</gene>
<organism evidence="1">
    <name type="scientific">hydrothermal vent metagenome</name>
    <dbReference type="NCBI Taxonomy" id="652676"/>
    <lineage>
        <taxon>unclassified sequences</taxon>
        <taxon>metagenomes</taxon>
        <taxon>ecological metagenomes</taxon>
    </lineage>
</organism>
<dbReference type="EMBL" id="CZRL01000098">
    <property type="protein sequence ID" value="CUS53739.1"/>
    <property type="molecule type" value="Genomic_DNA"/>
</dbReference>
<protein>
    <submittedName>
        <fullName evidence="1">Uncharacterized protein</fullName>
    </submittedName>
</protein>
<reference evidence="1" key="1">
    <citation type="submission" date="2015-10" db="EMBL/GenBank/DDBJ databases">
        <authorList>
            <person name="Gilbert D.G."/>
        </authorList>
    </citation>
    <scope>NUCLEOTIDE SEQUENCE</scope>
</reference>
<accession>A0A161K6I4</accession>
<sequence>MSYAKSLCIFRIRYKTYQQQNQIRRNYRPGYVSERSESMLTRCGQNATLKIGF</sequence>
<proteinExistence type="predicted"/>
<dbReference type="AlphaFoldDB" id="A0A161K6I4"/>
<evidence type="ECO:0000313" key="1">
    <source>
        <dbReference type="EMBL" id="CUS53739.1"/>
    </source>
</evidence>